<feature type="domain" description="HTH lysR-type" evidence="2">
    <location>
        <begin position="150"/>
        <end position="197"/>
    </location>
</feature>
<dbReference type="EMBL" id="CP049272">
    <property type="protein sequence ID" value="QPH85961.1"/>
    <property type="molecule type" value="Genomic_DNA"/>
</dbReference>
<dbReference type="GO" id="GO:0003700">
    <property type="term" value="F:DNA-binding transcription factor activity"/>
    <property type="evidence" value="ECO:0007669"/>
    <property type="project" value="InterPro"/>
</dbReference>
<dbReference type="InterPro" id="IPR000847">
    <property type="entry name" value="LysR_HTH_N"/>
</dbReference>
<dbReference type="PANTHER" id="PTHR30432">
    <property type="entry name" value="TRANSCRIPTIONAL REGULATOR MODE"/>
    <property type="match status" value="1"/>
</dbReference>
<evidence type="ECO:0000256" key="1">
    <source>
        <dbReference type="SAM" id="MobiDB-lite"/>
    </source>
</evidence>
<dbReference type="PANTHER" id="PTHR30432:SF1">
    <property type="entry name" value="DNA-BINDING TRANSCRIPTIONAL DUAL REGULATOR MODE"/>
    <property type="match status" value="1"/>
</dbReference>
<evidence type="ECO:0000313" key="3">
    <source>
        <dbReference type="EMBL" id="QPH85961.1"/>
    </source>
</evidence>
<proteinExistence type="predicted"/>
<organism evidence="3 4">
    <name type="scientific">Campylobacter concisus</name>
    <dbReference type="NCBI Taxonomy" id="199"/>
    <lineage>
        <taxon>Bacteria</taxon>
        <taxon>Pseudomonadati</taxon>
        <taxon>Campylobacterota</taxon>
        <taxon>Epsilonproteobacteria</taxon>
        <taxon>Campylobacterales</taxon>
        <taxon>Campylobacteraceae</taxon>
        <taxon>Campylobacter</taxon>
    </lineage>
</organism>
<dbReference type="InterPro" id="IPR051815">
    <property type="entry name" value="Molybdate_resp_trans_reg"/>
</dbReference>
<evidence type="ECO:0000313" key="4">
    <source>
        <dbReference type="Proteomes" id="UP000594513"/>
    </source>
</evidence>
<dbReference type="InterPro" id="IPR036390">
    <property type="entry name" value="WH_DNA-bd_sf"/>
</dbReference>
<name>A0AAE7P0I7_9BACT</name>
<dbReference type="Pfam" id="PF00126">
    <property type="entry name" value="HTH_1"/>
    <property type="match status" value="1"/>
</dbReference>
<dbReference type="RefSeq" id="WP_107769654.1">
    <property type="nucleotide sequence ID" value="NZ_CABPVF010000004.1"/>
</dbReference>
<accession>A0AAE7P0I7</accession>
<dbReference type="Proteomes" id="UP000594513">
    <property type="component" value="Chromosome"/>
</dbReference>
<sequence>MSEQIRELITKLLNPKGRLDCGAAFKIAAKLGVEIGEVSDEAEKMGVKIDNCELGQFGGLENGRGKYTVMTQLKQMTDEKGRILCKDARDAAASVGLKTIRSTLKDYKIDVKYCQLRCFKEKKGKKMRVKTKTWIENDEGELIFGKGKTEVLDVIAEVGSISKAAEILRMNYKKCWTHLQILQKNLKEELFTTRQGGGENAGTTLNERAHELINAYRQLQNDIEDFADKRFKELFLKKDGEKNDATKDDKKDKKINLREKKCT</sequence>
<dbReference type="InterPro" id="IPR036388">
    <property type="entry name" value="WH-like_DNA-bd_sf"/>
</dbReference>
<protein>
    <submittedName>
        <fullName evidence="3">LysR family transcriptional regulator</fullName>
    </submittedName>
</protein>
<dbReference type="Gene3D" id="1.10.10.10">
    <property type="entry name" value="Winged helix-like DNA-binding domain superfamily/Winged helix DNA-binding domain"/>
    <property type="match status" value="1"/>
</dbReference>
<dbReference type="SUPFAM" id="SSF46785">
    <property type="entry name" value="Winged helix' DNA-binding domain"/>
    <property type="match status" value="1"/>
</dbReference>
<evidence type="ECO:0000259" key="2">
    <source>
        <dbReference type="Pfam" id="PF00126"/>
    </source>
</evidence>
<dbReference type="AlphaFoldDB" id="A0AAE7P0I7"/>
<feature type="region of interest" description="Disordered" evidence="1">
    <location>
        <begin position="242"/>
        <end position="263"/>
    </location>
</feature>
<reference evidence="3 4" key="1">
    <citation type="journal article" date="2018" name="Emerg. Microbes Infect.">
        <title>Genomic analysis of oral Campylobacter concisus strains identified a potential bacterial molecular marker associated with active Crohn's disease.</title>
        <authorList>
            <person name="Liu F."/>
            <person name="Ma R."/>
            <person name="Tay C.Y.A."/>
            <person name="Octavia S."/>
            <person name="Lan R."/>
            <person name="Chung H.K.L."/>
            <person name="Riordan S.M."/>
            <person name="Grimm M.C."/>
            <person name="Leong R.W."/>
            <person name="Tanaka M.M."/>
            <person name="Connor S."/>
            <person name="Zhang L."/>
        </authorList>
    </citation>
    <scope>NUCLEOTIDE SEQUENCE [LARGE SCALE GENOMIC DNA]</scope>
    <source>
        <strain evidence="3 4">P27CDO-S2</strain>
    </source>
</reference>
<gene>
    <name evidence="3" type="ORF">CVT17_02765</name>
</gene>